<feature type="region of interest" description="Disordered" evidence="5">
    <location>
        <begin position="1255"/>
        <end position="1275"/>
    </location>
</feature>
<proteinExistence type="inferred from homology"/>
<feature type="compositionally biased region" description="Basic and acidic residues" evidence="5">
    <location>
        <begin position="221"/>
        <end position="244"/>
    </location>
</feature>
<keyword evidence="2" id="KW-0378">Hydrolase</keyword>
<evidence type="ECO:0000256" key="4">
    <source>
        <dbReference type="ARBA" id="ARBA00038299"/>
    </source>
</evidence>
<feature type="domain" description="Xrn1 N-terminal" evidence="6">
    <location>
        <begin position="1"/>
        <end position="190"/>
    </location>
</feature>
<dbReference type="OrthoDB" id="372487at2759"/>
<reference evidence="10 11" key="1">
    <citation type="journal article" date="2013" name="Curr. Biol.">
        <title>The Genome of the Foraminiferan Reticulomyxa filosa.</title>
        <authorList>
            <person name="Glockner G."/>
            <person name="Hulsmann N."/>
            <person name="Schleicher M."/>
            <person name="Noegel A.A."/>
            <person name="Eichinger L."/>
            <person name="Gallinger C."/>
            <person name="Pawlowski J."/>
            <person name="Sierra R."/>
            <person name="Euteneuer U."/>
            <person name="Pillet L."/>
            <person name="Moustafa A."/>
            <person name="Platzer M."/>
            <person name="Groth M."/>
            <person name="Szafranski K."/>
            <person name="Schliwa M."/>
        </authorList>
    </citation>
    <scope>NUCLEOTIDE SEQUENCE [LARGE SCALE GENOMIC DNA]</scope>
</reference>
<evidence type="ECO:0000313" key="10">
    <source>
        <dbReference type="EMBL" id="ETO14496.1"/>
    </source>
</evidence>
<dbReference type="GO" id="GO:0003723">
    <property type="term" value="F:RNA binding"/>
    <property type="evidence" value="ECO:0007669"/>
    <property type="project" value="TreeGrafter"/>
</dbReference>
<feature type="compositionally biased region" description="Basic residues" evidence="5">
    <location>
        <begin position="205"/>
        <end position="220"/>
    </location>
</feature>
<feature type="domain" description="Xrn1 helical" evidence="7">
    <location>
        <begin position="260"/>
        <end position="343"/>
    </location>
</feature>
<dbReference type="OMA" id="CTHPNDV"/>
<feature type="domain" description="Xrn1 helical" evidence="7">
    <location>
        <begin position="398"/>
        <end position="576"/>
    </location>
</feature>
<evidence type="ECO:0000256" key="5">
    <source>
        <dbReference type="SAM" id="MobiDB-lite"/>
    </source>
</evidence>
<keyword evidence="1" id="KW-0540">Nuclease</keyword>
<evidence type="ECO:0000256" key="3">
    <source>
        <dbReference type="ARBA" id="ARBA00022839"/>
    </source>
</evidence>
<dbReference type="Pfam" id="PF17846">
    <property type="entry name" value="XRN_M"/>
    <property type="match status" value="2"/>
</dbReference>
<evidence type="ECO:0000256" key="2">
    <source>
        <dbReference type="ARBA" id="ARBA00022801"/>
    </source>
</evidence>
<dbReference type="InterPro" id="IPR041412">
    <property type="entry name" value="Xrn1_helical"/>
</dbReference>
<dbReference type="Pfam" id="PF03159">
    <property type="entry name" value="XRN_N"/>
    <property type="match status" value="1"/>
</dbReference>
<dbReference type="Gene3D" id="2.170.260.40">
    <property type="match status" value="1"/>
</dbReference>
<keyword evidence="11" id="KW-1185">Reference proteome</keyword>
<dbReference type="InterPro" id="IPR040992">
    <property type="entry name" value="XRN1_D1"/>
</dbReference>
<dbReference type="InterPro" id="IPR047007">
    <property type="entry name" value="XRN1_D1_sf"/>
</dbReference>
<name>X6MLI2_RETFI</name>
<dbReference type="Pfam" id="PF18129">
    <property type="entry name" value="SH3_12"/>
    <property type="match status" value="1"/>
</dbReference>
<sequence length="1275" mass="144831">MYLDMNGIFHNCSHGVNAGKNSTHAEIFLSIMKYIAYLVRLVKPKKLLYLAVDGVAPRAKQNQQRKRRFVAARGQEAEKKGGQNVSSSFDSSAITPGTHFMEELNKHLTLFIRKQMAEDGLWKNLTVIYSSHLVPGEGEHKIMSYIRHIKMQPPEAYDSNTRHCIYGLDADLIILSLVSHELHFALLREEIIFALQEQERQNKMNQKRLNRKHERGHPIKKTTEHLNSDVNSNEKEREEKRQSDENANVNYVSNWTGNKQFNLERIIDDFVFLCTLVGNDFIPPLPTISIATGGLEHLFLRYKAILPQLPDYLTYHGKINMESVYEYFQKMSQSENSQLQEQLNFLKDYWKKGFHRTGDPNVREPTIEEIDKELELLKEDSLQPTPNLIASETSAPLFKDHYYRQRWPDGSMDTPEARAQLCRDYLQGLQWVLQYYYHGIPSWSWFYPHHYAPLLSDVLCVGKEFTCEFTLDAPFSPFEQLLAVLPIASARLLPQPFRKLMTLPMSPIAGMYPVSFTIDMDYATAPWEGIALLPFIDHLKLKKAVAMIDYAKELTEEEKQRNSFDDALMFKFDTEKALLKNRIEAPALFGSVIDVTSVDKFENPPIVANNGKFLPEPYAGSVTPIEGFPQLRILDFSTSTSKVCIGCNIFGLTSKYETMILSIENQLRHLDAERDYEYLDRAGWNFASNNNTCFVQWPYLREGKVVTVETCRRQFSDRDEQGNSKVTDKSQQACAAFETEAAQLRQSLLRIFGIDVGSIHIIIKVRVVTGMKRMSIAASASSSQHSPASALNQQAVKTWSTNLVCVPLQLVVSTKDKNLIKDGRFTNKIINVEAELKLGAPVMYIGHMTNYFGKVGRIIRAPQNGMVDIRLIGKFERTSFGHNVIKKYQQQARYFSIDAAAKLVKISTSVFSRICGVVTAKHYRDEIDLGLKLRLATQKFIIPGYVRAIGGRSKVSKKGYPSHPQAAKAWKEAQIQFEFSQKAVDLLIEYKTKFPLVFQLLHTFSGYKLDSSNFAPAFDSQSSQLLQNGLKDKTPSLFSSFFFYRFLSFNGFIAIYVIDTGFLQSSMSLTSMSMSEELKDDREELAKKKQEGFVYLTNVVEWLRTQEFSQLPLLECSAQALPKDIILEIEDDANKYYAEQITANSPGIQMQQVPVHHVYASDTEVAWSPTNHNNFNLGDRVAWLRSDQGVPFGTLGTVVGVHNDFLEVLTDRLFASGTTLHNRCSDGRGLLVTQDSAINLTSPYIFKKLSKFHSSQQQSTTPSGSPPPNANNGTN</sequence>
<dbReference type="Gene3D" id="1.25.40.1050">
    <property type="match status" value="1"/>
</dbReference>
<protein>
    <submittedName>
        <fullName evidence="10">Uncharacterized protein</fullName>
    </submittedName>
</protein>
<feature type="domain" description="5'-3' exoribonuclease 1 D1" evidence="9">
    <location>
        <begin position="625"/>
        <end position="778"/>
    </location>
</feature>
<dbReference type="InterPro" id="IPR047008">
    <property type="entry name" value="XRN1_SH3_sf"/>
</dbReference>
<evidence type="ECO:0000259" key="9">
    <source>
        <dbReference type="Pfam" id="PF18332"/>
    </source>
</evidence>
<evidence type="ECO:0000259" key="6">
    <source>
        <dbReference type="Pfam" id="PF03159"/>
    </source>
</evidence>
<evidence type="ECO:0000259" key="8">
    <source>
        <dbReference type="Pfam" id="PF18129"/>
    </source>
</evidence>
<evidence type="ECO:0000313" key="11">
    <source>
        <dbReference type="Proteomes" id="UP000023152"/>
    </source>
</evidence>
<dbReference type="GO" id="GO:0004534">
    <property type="term" value="F:5'-3' RNA exonuclease activity"/>
    <property type="evidence" value="ECO:0007669"/>
    <property type="project" value="TreeGrafter"/>
</dbReference>
<dbReference type="InterPro" id="IPR004859">
    <property type="entry name" value="Xrn1_N"/>
</dbReference>
<feature type="region of interest" description="Disordered" evidence="5">
    <location>
        <begin position="63"/>
        <end position="90"/>
    </location>
</feature>
<dbReference type="AlphaFoldDB" id="X6MLI2"/>
<dbReference type="InterPro" id="IPR041385">
    <property type="entry name" value="SH3_12"/>
</dbReference>
<gene>
    <name evidence="10" type="ORF">RFI_22856</name>
</gene>
<dbReference type="PANTHER" id="PTHR12341">
    <property type="entry name" value="5'-&gt;3' EXORIBONUCLEASE"/>
    <property type="match status" value="1"/>
</dbReference>
<dbReference type="Pfam" id="PF18332">
    <property type="entry name" value="XRN1_D1"/>
    <property type="match status" value="1"/>
</dbReference>
<dbReference type="PANTHER" id="PTHR12341:SF7">
    <property type="entry name" value="5'-3' EXORIBONUCLEASE 1"/>
    <property type="match status" value="1"/>
</dbReference>
<dbReference type="Gene3D" id="2.30.30.750">
    <property type="match status" value="1"/>
</dbReference>
<evidence type="ECO:0000256" key="1">
    <source>
        <dbReference type="ARBA" id="ARBA00022722"/>
    </source>
</evidence>
<dbReference type="EMBL" id="ASPP01020001">
    <property type="protein sequence ID" value="ETO14496.1"/>
    <property type="molecule type" value="Genomic_DNA"/>
</dbReference>
<evidence type="ECO:0000259" key="7">
    <source>
        <dbReference type="Pfam" id="PF17846"/>
    </source>
</evidence>
<dbReference type="GO" id="GO:0016075">
    <property type="term" value="P:rRNA catabolic process"/>
    <property type="evidence" value="ECO:0007669"/>
    <property type="project" value="TreeGrafter"/>
</dbReference>
<dbReference type="CDD" id="cd18673">
    <property type="entry name" value="PIN_XRN1-2-like"/>
    <property type="match status" value="1"/>
</dbReference>
<feature type="region of interest" description="Disordered" evidence="5">
    <location>
        <begin position="203"/>
        <end position="245"/>
    </location>
</feature>
<dbReference type="GO" id="GO:0005634">
    <property type="term" value="C:nucleus"/>
    <property type="evidence" value="ECO:0007669"/>
    <property type="project" value="TreeGrafter"/>
</dbReference>
<comment type="similarity">
    <text evidence="4">Belongs to the 5'-3' exonuclease family.</text>
</comment>
<comment type="caution">
    <text evidence="10">The sequence shown here is derived from an EMBL/GenBank/DDBJ whole genome shotgun (WGS) entry which is preliminary data.</text>
</comment>
<keyword evidence="3" id="KW-0269">Exonuclease</keyword>
<dbReference type="Gene3D" id="3.40.50.12390">
    <property type="match status" value="2"/>
</dbReference>
<accession>X6MLI2</accession>
<dbReference type="Proteomes" id="UP000023152">
    <property type="component" value="Unassembled WGS sequence"/>
</dbReference>
<dbReference type="GO" id="GO:0000956">
    <property type="term" value="P:nuclear-transcribed mRNA catabolic process"/>
    <property type="evidence" value="ECO:0007669"/>
    <property type="project" value="TreeGrafter"/>
</dbReference>
<dbReference type="InterPro" id="IPR027073">
    <property type="entry name" value="5_3_exoribonuclease"/>
</dbReference>
<organism evidence="10 11">
    <name type="scientific">Reticulomyxa filosa</name>
    <dbReference type="NCBI Taxonomy" id="46433"/>
    <lineage>
        <taxon>Eukaryota</taxon>
        <taxon>Sar</taxon>
        <taxon>Rhizaria</taxon>
        <taxon>Retaria</taxon>
        <taxon>Foraminifera</taxon>
        <taxon>Monothalamids</taxon>
        <taxon>Reticulomyxidae</taxon>
        <taxon>Reticulomyxa</taxon>
    </lineage>
</organism>
<feature type="domain" description="5'-3' exoribonuclease 1 SH3-like" evidence="8">
    <location>
        <begin position="1174"/>
        <end position="1239"/>
    </location>
</feature>